<dbReference type="Proteomes" id="UP000774935">
    <property type="component" value="Unassembled WGS sequence"/>
</dbReference>
<gene>
    <name evidence="3" type="ORF">KYK27_08100</name>
</gene>
<reference evidence="3 4" key="1">
    <citation type="submission" date="2021-07" db="EMBL/GenBank/DDBJ databases">
        <authorList>
            <person name="Kim M.K."/>
        </authorList>
    </citation>
    <scope>NUCLEOTIDE SEQUENCE [LARGE SCALE GENOMIC DNA]</scope>
    <source>
        <strain evidence="3 4">HLY7-15</strain>
    </source>
</reference>
<dbReference type="RefSeq" id="WP_199109530.1">
    <property type="nucleotide sequence ID" value="NZ_JAHWXQ010000002.1"/>
</dbReference>
<dbReference type="EMBL" id="JAHWXQ010000002">
    <property type="protein sequence ID" value="MBW3365001.1"/>
    <property type="molecule type" value="Genomic_DNA"/>
</dbReference>
<dbReference type="PANTHER" id="PTHR30344:SF1">
    <property type="entry name" value="6-PHOSPHOGLUCONOLACTONASE"/>
    <property type="match status" value="1"/>
</dbReference>
<accession>A0ABS6XD16</accession>
<name>A0ABS6XD16_9BACT</name>
<protein>
    <submittedName>
        <fullName evidence="3">Lactonase family protein</fullName>
    </submittedName>
</protein>
<evidence type="ECO:0000256" key="2">
    <source>
        <dbReference type="ARBA" id="ARBA00022526"/>
    </source>
</evidence>
<comment type="similarity">
    <text evidence="1">Belongs to the cycloisomerase 2 family.</text>
</comment>
<dbReference type="InterPro" id="IPR011048">
    <property type="entry name" value="Haem_d1_sf"/>
</dbReference>
<organism evidence="3 4">
    <name type="scientific">Pontibacter populi</name>
    <dbReference type="NCBI Taxonomy" id="890055"/>
    <lineage>
        <taxon>Bacteria</taxon>
        <taxon>Pseudomonadati</taxon>
        <taxon>Bacteroidota</taxon>
        <taxon>Cytophagia</taxon>
        <taxon>Cytophagales</taxon>
        <taxon>Hymenobacteraceae</taxon>
        <taxon>Pontibacter</taxon>
    </lineage>
</organism>
<dbReference type="InterPro" id="IPR050282">
    <property type="entry name" value="Cycloisomerase_2"/>
</dbReference>
<evidence type="ECO:0000313" key="3">
    <source>
        <dbReference type="EMBL" id="MBW3365001.1"/>
    </source>
</evidence>
<keyword evidence="2" id="KW-0313">Glucose metabolism</keyword>
<dbReference type="InterPro" id="IPR019405">
    <property type="entry name" value="Lactonase_7-beta_prop"/>
</dbReference>
<keyword evidence="4" id="KW-1185">Reference proteome</keyword>
<dbReference type="Gene3D" id="2.130.10.10">
    <property type="entry name" value="YVTN repeat-like/Quinoprotein amine dehydrogenase"/>
    <property type="match status" value="1"/>
</dbReference>
<keyword evidence="2" id="KW-0119">Carbohydrate metabolism</keyword>
<comment type="caution">
    <text evidence="3">The sequence shown here is derived from an EMBL/GenBank/DDBJ whole genome shotgun (WGS) entry which is preliminary data.</text>
</comment>
<evidence type="ECO:0000256" key="1">
    <source>
        <dbReference type="ARBA" id="ARBA00005564"/>
    </source>
</evidence>
<proteinExistence type="inferred from homology"/>
<dbReference type="PANTHER" id="PTHR30344">
    <property type="entry name" value="6-PHOSPHOGLUCONOLACTONASE-RELATED"/>
    <property type="match status" value="1"/>
</dbReference>
<dbReference type="Pfam" id="PF10282">
    <property type="entry name" value="Lactonase"/>
    <property type="match status" value="1"/>
</dbReference>
<sequence>MPDNIEPGNYNPIVSTSILVYVGTYATIRENSIFLYKLNPLTGALTLLKGFKGGENPSYFVFDVQHQFLYAVNECEKYQGSPAGAICAFAVDRKTGFLSLLNRNSSLGSLPVYITLSPNGKCALVANYKGGNISVFPIQAKGQLASASKLIQLQNRGTGPDKERQESPHAHCITLSPDGRFAFVVDLGNDRVIAYQRYPDGSDISPDTAITAFKSHPGAGPRQLRFHSHGRFAYLIHELQSIIIALAYNQHTGTFTEIQAVSTLPAGYQKENKCGGIRLTSDGRFLYASNRGHNSLAVYTIDDISGRLTYLENFSSGGAWPREFTVVKGSNILLVANQHSGTIDSFKINPNSGCLTHSGYQVKVAKPVFIETLICNTS</sequence>
<dbReference type="SUPFAM" id="SSF51004">
    <property type="entry name" value="C-terminal (heme d1) domain of cytochrome cd1-nitrite reductase"/>
    <property type="match status" value="1"/>
</dbReference>
<evidence type="ECO:0000313" key="4">
    <source>
        <dbReference type="Proteomes" id="UP000774935"/>
    </source>
</evidence>
<dbReference type="InterPro" id="IPR015943">
    <property type="entry name" value="WD40/YVTN_repeat-like_dom_sf"/>
</dbReference>